<gene>
    <name evidence="8" type="ORF">C8N47_10850</name>
</gene>
<keyword evidence="9" id="KW-1185">Reference proteome</keyword>
<feature type="domain" description="Glycoside hydrolase 35 catalytic" evidence="7">
    <location>
        <begin position="59"/>
        <end position="402"/>
    </location>
</feature>
<dbReference type="Gene3D" id="2.60.120.260">
    <property type="entry name" value="Galactose-binding domain-like"/>
    <property type="match status" value="1"/>
</dbReference>
<dbReference type="PRINTS" id="PR00742">
    <property type="entry name" value="GLHYDRLASE35"/>
</dbReference>
<dbReference type="Gene3D" id="3.20.20.80">
    <property type="entry name" value="Glycosidases"/>
    <property type="match status" value="1"/>
</dbReference>
<protein>
    <recommendedName>
        <fullName evidence="4">Beta-galactosidase</fullName>
        <ecNumber evidence="4">3.2.1.23</ecNumber>
    </recommendedName>
</protein>
<dbReference type="EC" id="3.2.1.23" evidence="4"/>
<dbReference type="InterPro" id="IPR019801">
    <property type="entry name" value="Glyco_hydro_35_CS"/>
</dbReference>
<comment type="similarity">
    <text evidence="1 5">Belongs to the glycosyl hydrolase 35 family.</text>
</comment>
<proteinExistence type="inferred from homology"/>
<evidence type="ECO:0000313" key="8">
    <source>
        <dbReference type="EMBL" id="PTN08493.1"/>
    </source>
</evidence>
<dbReference type="SUPFAM" id="SSF51445">
    <property type="entry name" value="(Trans)glycosidases"/>
    <property type="match status" value="1"/>
</dbReference>
<dbReference type="InterPro" id="IPR017853">
    <property type="entry name" value="GH"/>
</dbReference>
<keyword evidence="3 4" id="KW-0326">Glycosidase</keyword>
<dbReference type="Pfam" id="PF01301">
    <property type="entry name" value="Glyco_hydro_35"/>
    <property type="match status" value="1"/>
</dbReference>
<dbReference type="GO" id="GO:0004565">
    <property type="term" value="F:beta-galactosidase activity"/>
    <property type="evidence" value="ECO:0007669"/>
    <property type="project" value="UniProtKB-EC"/>
</dbReference>
<dbReference type="GO" id="GO:0005975">
    <property type="term" value="P:carbohydrate metabolic process"/>
    <property type="evidence" value="ECO:0007669"/>
    <property type="project" value="InterPro"/>
</dbReference>
<reference evidence="8 9" key="1">
    <citation type="submission" date="2018-04" db="EMBL/GenBank/DDBJ databases">
        <title>Genomic Encyclopedia of Archaeal and Bacterial Type Strains, Phase II (KMG-II): from individual species to whole genera.</title>
        <authorList>
            <person name="Goeker M."/>
        </authorList>
    </citation>
    <scope>NUCLEOTIDE SEQUENCE [LARGE SCALE GENOMIC DNA]</scope>
    <source>
        <strain evidence="8 9">DSM 28823</strain>
    </source>
</reference>
<evidence type="ECO:0000259" key="7">
    <source>
        <dbReference type="Pfam" id="PF01301"/>
    </source>
</evidence>
<keyword evidence="6" id="KW-0732">Signal</keyword>
<dbReference type="AlphaFoldDB" id="A0A2T5C1I8"/>
<keyword evidence="2 4" id="KW-0378">Hydrolase</keyword>
<dbReference type="RefSeq" id="WP_107822302.1">
    <property type="nucleotide sequence ID" value="NZ_OY782574.1"/>
</dbReference>
<evidence type="ECO:0000256" key="5">
    <source>
        <dbReference type="RuleBase" id="RU003679"/>
    </source>
</evidence>
<organism evidence="8 9">
    <name type="scientific">Mangrovibacterium marinum</name>
    <dbReference type="NCBI Taxonomy" id="1639118"/>
    <lineage>
        <taxon>Bacteria</taxon>
        <taxon>Pseudomonadati</taxon>
        <taxon>Bacteroidota</taxon>
        <taxon>Bacteroidia</taxon>
        <taxon>Marinilabiliales</taxon>
        <taxon>Prolixibacteraceae</taxon>
        <taxon>Mangrovibacterium</taxon>
    </lineage>
</organism>
<accession>A0A2T5C1I8</accession>
<dbReference type="InterPro" id="IPR031330">
    <property type="entry name" value="Gly_Hdrlase_35_cat"/>
</dbReference>
<feature type="chain" id="PRO_5015775120" description="Beta-galactosidase" evidence="6">
    <location>
        <begin position="21"/>
        <end position="915"/>
    </location>
</feature>
<dbReference type="EMBL" id="QAAD01000008">
    <property type="protein sequence ID" value="PTN08493.1"/>
    <property type="molecule type" value="Genomic_DNA"/>
</dbReference>
<evidence type="ECO:0000313" key="9">
    <source>
        <dbReference type="Proteomes" id="UP000243525"/>
    </source>
</evidence>
<evidence type="ECO:0000256" key="1">
    <source>
        <dbReference type="ARBA" id="ARBA00009809"/>
    </source>
</evidence>
<evidence type="ECO:0000256" key="2">
    <source>
        <dbReference type="ARBA" id="ARBA00022801"/>
    </source>
</evidence>
<comment type="catalytic activity">
    <reaction evidence="4">
        <text>Hydrolysis of terminal non-reducing beta-D-galactose residues in beta-D-galactosides.</text>
        <dbReference type="EC" id="3.2.1.23"/>
    </reaction>
</comment>
<dbReference type="PANTHER" id="PTHR23421">
    <property type="entry name" value="BETA-GALACTOSIDASE RELATED"/>
    <property type="match status" value="1"/>
</dbReference>
<dbReference type="Proteomes" id="UP000243525">
    <property type="component" value="Unassembled WGS sequence"/>
</dbReference>
<dbReference type="PROSITE" id="PS01182">
    <property type="entry name" value="GLYCOSYL_HYDROL_F35"/>
    <property type="match status" value="1"/>
</dbReference>
<comment type="caution">
    <text evidence="8">The sequence shown here is derived from an EMBL/GenBank/DDBJ whole genome shotgun (WGS) entry which is preliminary data.</text>
</comment>
<evidence type="ECO:0000256" key="6">
    <source>
        <dbReference type="SAM" id="SignalP"/>
    </source>
</evidence>
<evidence type="ECO:0000256" key="4">
    <source>
        <dbReference type="RuleBase" id="RU000675"/>
    </source>
</evidence>
<sequence length="915" mass="103261">MKYICYSILLLFFNVAIAGAQNLKRIDASKASSKVVSGQLKMGNPGPDGKKLEVNNHYLTLNGKPIIPVMGEVHYSRIPTEQWEDVLLKMKAGGVNIIASYALWNHHEEIEGQFDWSGNKNIREFAKLCAKHNLYFYPRIGPWCHAEVRNGGTPDWILTKKNIKDRSNDPVYQQYAEEWYKQVGLQLQGLMYKDGGPIIGVQLENEYRKGKGGEAHILWLKETAQKYGFDTPLYTVTGWQNGSVPPLEVIPLWAAYPDAPWADNLRRNEAKTDFLFKKYRDTDAVGDNVQKDREAYIDYDAYPYFTCEIGVGNMNTDHRRLQIGSRDGLGLIMAKMASGSNLPGYYMFAGGSNPLGQLTTLEENREESGYYNTNPVISYDFQAAINESGRLNGPYHEVKKLHYFLHEFGDRLAPMVPVFPEDNADFQYVVRSSGESAFVFGMNYFRHHDLEALKGLQFEVKLGGGTVIFPSKTVTISDGAIFMWPMNFALGNISLNYATAQPLCHVGNKWIFIEDADASPEFCLKAEGLSSVTASTGKVKEKDGTYVVSDLKPGVDCEINMKEADGSEQKIIVLSKAEALNSWLLDLENGEKAFFVSAADLYANQGEVFAFDTNPNISVLKLNAEGDENFEKYEYQLPEKKLQLEVERVEPLADAVFLKTSAVDELDSKNSLRHRFFLKEFSLNNPSEVKRAKLLIYAETDCKVQLNNRWVNQAVVPGQLTVLDVTGYTQKGENKLMLDFPFEAGDKAFAAELQVEYFNSNRVEFTTNQSWLMRDSYIYPSFLTGFGGFAAPEQVGRRKISGTEQLANQYYVFRLPENYADGLNNVYLQIDYTGDKGKLYFNQLLVADNFYSGDLWEIGLNRLHLPLDGQPLKLEISPLPANARVYFDDAEAKEAATNVLVKSVNLFPEYRVEIQ</sequence>
<dbReference type="OrthoDB" id="703126at2"/>
<name>A0A2T5C1I8_9BACT</name>
<dbReference type="InterPro" id="IPR001944">
    <property type="entry name" value="Glycoside_Hdrlase_35"/>
</dbReference>
<evidence type="ECO:0000256" key="3">
    <source>
        <dbReference type="ARBA" id="ARBA00023295"/>
    </source>
</evidence>
<feature type="signal peptide" evidence="6">
    <location>
        <begin position="1"/>
        <end position="20"/>
    </location>
</feature>